<evidence type="ECO:0000256" key="5">
    <source>
        <dbReference type="ARBA" id="ARBA00023136"/>
    </source>
</evidence>
<comment type="subcellular location">
    <subcellularLocation>
        <location evidence="1">Cell membrane</location>
        <topology evidence="1">Multi-pass membrane protein</topology>
    </subcellularLocation>
</comment>
<evidence type="ECO:0000256" key="3">
    <source>
        <dbReference type="ARBA" id="ARBA00022692"/>
    </source>
</evidence>
<keyword evidence="2" id="KW-1003">Cell membrane</keyword>
<keyword evidence="4 7" id="KW-1133">Transmembrane helix</keyword>
<keyword evidence="3 7" id="KW-0812">Transmembrane</keyword>
<accession>A0ABQ4QY07</accession>
<dbReference type="NCBIfam" id="TIGR00765">
    <property type="entry name" value="yihY_not_rbn"/>
    <property type="match status" value="1"/>
</dbReference>
<evidence type="ECO:0000256" key="1">
    <source>
        <dbReference type="ARBA" id="ARBA00004651"/>
    </source>
</evidence>
<dbReference type="PANTHER" id="PTHR30213">
    <property type="entry name" value="INNER MEMBRANE PROTEIN YHJD"/>
    <property type="match status" value="1"/>
</dbReference>
<dbReference type="Proteomes" id="UP001055167">
    <property type="component" value="Unassembled WGS sequence"/>
</dbReference>
<feature type="transmembrane region" description="Helical" evidence="7">
    <location>
        <begin position="66"/>
        <end position="95"/>
    </location>
</feature>
<comment type="caution">
    <text evidence="8">The sequence shown here is derived from an EMBL/GenBank/DDBJ whole genome shotgun (WGS) entry which is preliminary data.</text>
</comment>
<dbReference type="InterPro" id="IPR017039">
    <property type="entry name" value="Virul_fac_BrkB"/>
</dbReference>
<feature type="transmembrane region" description="Helical" evidence="7">
    <location>
        <begin position="287"/>
        <end position="308"/>
    </location>
</feature>
<reference evidence="8" key="2">
    <citation type="submission" date="2021-08" db="EMBL/GenBank/DDBJ databases">
        <authorList>
            <person name="Tani A."/>
            <person name="Ola A."/>
            <person name="Ogura Y."/>
            <person name="Katsura K."/>
            <person name="Hayashi T."/>
        </authorList>
    </citation>
    <scope>NUCLEOTIDE SEQUENCE</scope>
    <source>
        <strain evidence="8">KCTC 52305</strain>
    </source>
</reference>
<evidence type="ECO:0000256" key="7">
    <source>
        <dbReference type="SAM" id="Phobius"/>
    </source>
</evidence>
<dbReference type="PIRSF" id="PIRSF035875">
    <property type="entry name" value="RNase_BN"/>
    <property type="match status" value="1"/>
</dbReference>
<reference evidence="8" key="1">
    <citation type="journal article" date="2021" name="Front. Microbiol.">
        <title>Comprehensive Comparative Genomics and Phenotyping of Methylobacterium Species.</title>
        <authorList>
            <person name="Alessa O."/>
            <person name="Ogura Y."/>
            <person name="Fujitani Y."/>
            <person name="Takami H."/>
            <person name="Hayashi T."/>
            <person name="Sahin N."/>
            <person name="Tani A."/>
        </authorList>
    </citation>
    <scope>NUCLEOTIDE SEQUENCE</scope>
    <source>
        <strain evidence="8">KCTC 52305</strain>
    </source>
</reference>
<evidence type="ECO:0000256" key="4">
    <source>
        <dbReference type="ARBA" id="ARBA00022989"/>
    </source>
</evidence>
<evidence type="ECO:0008006" key="10">
    <source>
        <dbReference type="Google" id="ProtNLM"/>
    </source>
</evidence>
<dbReference type="EMBL" id="BPQH01000006">
    <property type="protein sequence ID" value="GJD49549.1"/>
    <property type="molecule type" value="Genomic_DNA"/>
</dbReference>
<gene>
    <name evidence="8" type="ORF">OPKNFCMD_2280</name>
</gene>
<proteinExistence type="predicted"/>
<protein>
    <recommendedName>
        <fullName evidence="10">YihY/virulence factor BrkB family protein</fullName>
    </recommendedName>
</protein>
<feature type="region of interest" description="Disordered" evidence="6">
    <location>
        <begin position="1"/>
        <end position="45"/>
    </location>
</feature>
<dbReference type="RefSeq" id="WP_128562557.1">
    <property type="nucleotide sequence ID" value="NZ_BPQH01000006.1"/>
</dbReference>
<evidence type="ECO:0000256" key="6">
    <source>
        <dbReference type="SAM" id="MobiDB-lite"/>
    </source>
</evidence>
<evidence type="ECO:0000313" key="8">
    <source>
        <dbReference type="EMBL" id="GJD49549.1"/>
    </source>
</evidence>
<sequence>MAEDEEGADWRSVSTRSHDHASLGQSLRRAREPDRGRQASRPTQIPPRGWRDILWRVALALPRDRVLATAGGVAFFTLLAVFPGMATIVSLYGLLSDPRVISQHVGLLAGILPAGVLVLLTDEMTRIAQKSSGTLSSASAISLAIAVWSANSGVSYLFDSLNVIYKEREKRTLFQFYCTTLLFTISGIIFVLGAIGIVVVLPVVLGGLGLGTAADAFLRVARWPALLAVVGASLSLVYRYGPSRREAKWRWVTWGGSVAALLWVITSVLFSWYVASFDSYNRTYGSLGAGVGFMTWMWLSIVIVLLGAEFNSELERQTARDSTAGHAKPLGARDAYAADTVGPSQED</sequence>
<feature type="transmembrane region" description="Helical" evidence="7">
    <location>
        <begin position="221"/>
        <end position="240"/>
    </location>
</feature>
<dbReference type="PANTHER" id="PTHR30213:SF0">
    <property type="entry name" value="UPF0761 MEMBRANE PROTEIN YIHY"/>
    <property type="match status" value="1"/>
</dbReference>
<feature type="region of interest" description="Disordered" evidence="6">
    <location>
        <begin position="320"/>
        <end position="347"/>
    </location>
</feature>
<evidence type="ECO:0000313" key="9">
    <source>
        <dbReference type="Proteomes" id="UP001055167"/>
    </source>
</evidence>
<name>A0ABQ4QY07_9HYPH</name>
<keyword evidence="5 7" id="KW-0472">Membrane</keyword>
<keyword evidence="9" id="KW-1185">Reference proteome</keyword>
<feature type="transmembrane region" description="Helical" evidence="7">
    <location>
        <begin position="101"/>
        <end position="120"/>
    </location>
</feature>
<feature type="transmembrane region" description="Helical" evidence="7">
    <location>
        <begin position="252"/>
        <end position="275"/>
    </location>
</feature>
<feature type="transmembrane region" description="Helical" evidence="7">
    <location>
        <begin position="176"/>
        <end position="201"/>
    </location>
</feature>
<organism evidence="8 9">
    <name type="scientific">Methylobacterium crusticola</name>
    <dbReference type="NCBI Taxonomy" id="1697972"/>
    <lineage>
        <taxon>Bacteria</taxon>
        <taxon>Pseudomonadati</taxon>
        <taxon>Pseudomonadota</taxon>
        <taxon>Alphaproteobacteria</taxon>
        <taxon>Hyphomicrobiales</taxon>
        <taxon>Methylobacteriaceae</taxon>
        <taxon>Methylobacterium</taxon>
    </lineage>
</organism>
<evidence type="ECO:0000256" key="2">
    <source>
        <dbReference type="ARBA" id="ARBA00022475"/>
    </source>
</evidence>
<dbReference type="Pfam" id="PF03631">
    <property type="entry name" value="Virul_fac_BrkB"/>
    <property type="match status" value="1"/>
</dbReference>